<sequence>MSHNGMSRLFVLVGLALIAVAARPLANVAGVCVPEMRRLDRDEEVRRVYEYLKARNIQTARGVDGQVIETVNNGFGYASYADFSRANPECCTFSQKGPDNLEIAPSKRLSGARRAFVRVSYRANWDGSNVSSQVKRRNLLISNCGDVEEITP</sequence>
<dbReference type="RefSeq" id="WP_281778657.1">
    <property type="nucleotide sequence ID" value="NZ_AP027041.1"/>
</dbReference>
<accession>A0ABM8DDI8</accession>
<proteinExistence type="predicted"/>
<evidence type="ECO:0000313" key="2">
    <source>
        <dbReference type="Proteomes" id="UP001317822"/>
    </source>
</evidence>
<dbReference type="EMBL" id="AP027041">
    <property type="protein sequence ID" value="BDU16666.1"/>
    <property type="molecule type" value="Genomic_DNA"/>
</dbReference>
<name>A0ABM8DDI8_9GAMM</name>
<reference evidence="1 2" key="1">
    <citation type="journal article" date="2023" name="Int. J. Syst. Evol. Microbiol.">
        <title>Physiological and genomic analyses of cobalamin (vitamin B12)-auxotrophy of Lysobacter auxotrophicus sp. nov., a methionine-auxotrophic chitinolytic bacterium isolated from chitin-treated soil.</title>
        <authorList>
            <person name="Saito A."/>
            <person name="Dohra H."/>
            <person name="Hamada M."/>
            <person name="Moriuchi R."/>
            <person name="Kotsuchibashi Y."/>
            <person name="Mori K."/>
        </authorList>
    </citation>
    <scope>NUCLEOTIDE SEQUENCE [LARGE SCALE GENOMIC DNA]</scope>
    <source>
        <strain evidence="1 2">5-21a</strain>
    </source>
</reference>
<evidence type="ECO:0000313" key="1">
    <source>
        <dbReference type="EMBL" id="BDU16666.1"/>
    </source>
</evidence>
<gene>
    <name evidence="1" type="ORF">LA521A_18670</name>
</gene>
<organism evidence="1 2">
    <name type="scientific">Lysobacter auxotrophicus</name>
    <dbReference type="NCBI Taxonomy" id="2992573"/>
    <lineage>
        <taxon>Bacteria</taxon>
        <taxon>Pseudomonadati</taxon>
        <taxon>Pseudomonadota</taxon>
        <taxon>Gammaproteobacteria</taxon>
        <taxon>Lysobacterales</taxon>
        <taxon>Lysobacteraceae</taxon>
        <taxon>Lysobacter</taxon>
    </lineage>
</organism>
<keyword evidence="2" id="KW-1185">Reference proteome</keyword>
<dbReference type="Proteomes" id="UP001317822">
    <property type="component" value="Chromosome"/>
</dbReference>
<protein>
    <submittedName>
        <fullName evidence="1">Uncharacterized protein</fullName>
    </submittedName>
</protein>